<dbReference type="GO" id="GO:0016853">
    <property type="term" value="F:isomerase activity"/>
    <property type="evidence" value="ECO:0007669"/>
    <property type="project" value="UniProtKB-KW"/>
</dbReference>
<gene>
    <name evidence="4" type="ORF">CDH04_01280</name>
    <name evidence="5" type="ORF">FZC43_01280</name>
</gene>
<keyword evidence="7" id="KW-1185">Reference proteome</keyword>
<dbReference type="EMBL" id="CP021781">
    <property type="protein sequence ID" value="AXA33133.1"/>
    <property type="molecule type" value="Genomic_DNA"/>
</dbReference>
<dbReference type="AlphaFoldDB" id="A0A2Z4XXI4"/>
<proteinExistence type="inferred from homology"/>
<dbReference type="Proteomes" id="UP000251120">
    <property type="component" value="Chromosome"/>
</dbReference>
<evidence type="ECO:0000256" key="1">
    <source>
        <dbReference type="ARBA" id="ARBA00008270"/>
    </source>
</evidence>
<evidence type="ECO:0000313" key="5">
    <source>
        <dbReference type="EMBL" id="QIW11362.1"/>
    </source>
</evidence>
<organism evidence="4 6">
    <name type="scientific">Francisella adeliensis</name>
    <dbReference type="NCBI Taxonomy" id="2007306"/>
    <lineage>
        <taxon>Bacteria</taxon>
        <taxon>Pseudomonadati</taxon>
        <taxon>Pseudomonadota</taxon>
        <taxon>Gammaproteobacteria</taxon>
        <taxon>Thiotrichales</taxon>
        <taxon>Francisellaceae</taxon>
        <taxon>Francisella</taxon>
    </lineage>
</organism>
<dbReference type="EMBL" id="CP043424">
    <property type="protein sequence ID" value="QIW11362.1"/>
    <property type="molecule type" value="Genomic_DNA"/>
</dbReference>
<reference evidence="5 7" key="2">
    <citation type="submission" date="2019-08" db="EMBL/GenBank/DDBJ databases">
        <title>Complete genome sequences of Francisella adeliensis (FSC1325 and FSC1326).</title>
        <authorList>
            <person name="Ohrman C."/>
            <person name="Uneklint I."/>
            <person name="Vallesi A."/>
            <person name="Karlsson L."/>
            <person name="Sjodin A."/>
        </authorList>
    </citation>
    <scope>NUCLEOTIDE SEQUENCE [LARGE SCALE GENOMIC DNA]</scope>
    <source>
        <strain evidence="5 7">FSC1325</strain>
    </source>
</reference>
<keyword evidence="2" id="KW-0413">Isomerase</keyword>
<dbReference type="Gene3D" id="3.10.310.10">
    <property type="entry name" value="Diaminopimelate Epimerase, Chain A, domain 1"/>
    <property type="match status" value="2"/>
</dbReference>
<sequence length="267" mass="30411">MRELKFWQVDAFTQEPFKGNPAAVFILEEELDDDLMQLIAIEMNLSETAFILLRENKNPLLRWFTPMYEIDLCGHATIASSEVYFSHVDRDTDKVVFDTKYVGPIEVNKCDQAYTMSFPLREGEEVNVNSIPKYILDSLSSSKPIYAAKSRDLMLVYDNEDSILEMKPDFNKLLECDEFIIVTAKSSNSKYDFISRFFCAAEGILEDPVTGSAHSTLAPYWAKQLNKTNMLAYQASKRGGELRLEMKADHVNITGYAVKLIEGCMSL</sequence>
<dbReference type="Pfam" id="PF02567">
    <property type="entry name" value="PhzC-PhzF"/>
    <property type="match status" value="1"/>
</dbReference>
<dbReference type="OrthoDB" id="9788221at2"/>
<name>A0A2Z4XXI4_9GAMM</name>
<evidence type="ECO:0000256" key="3">
    <source>
        <dbReference type="PIRSR" id="PIRSR016184-1"/>
    </source>
</evidence>
<evidence type="ECO:0000313" key="7">
    <source>
        <dbReference type="Proteomes" id="UP000681131"/>
    </source>
</evidence>
<dbReference type="InterPro" id="IPR003719">
    <property type="entry name" value="Phenazine_PhzF-like"/>
</dbReference>
<dbReference type="GO" id="GO:0005737">
    <property type="term" value="C:cytoplasm"/>
    <property type="evidence" value="ECO:0007669"/>
    <property type="project" value="TreeGrafter"/>
</dbReference>
<dbReference type="Proteomes" id="UP000681131">
    <property type="component" value="Chromosome"/>
</dbReference>
<dbReference type="RefSeq" id="WP_112869307.1">
    <property type="nucleotide sequence ID" value="NZ_CP021781.1"/>
</dbReference>
<feature type="active site" evidence="3">
    <location>
        <position position="47"/>
    </location>
</feature>
<dbReference type="NCBIfam" id="TIGR00654">
    <property type="entry name" value="PhzF_family"/>
    <property type="match status" value="1"/>
</dbReference>
<evidence type="ECO:0000313" key="6">
    <source>
        <dbReference type="Proteomes" id="UP000251120"/>
    </source>
</evidence>
<dbReference type="PIRSF" id="PIRSF016184">
    <property type="entry name" value="PhzC_PhzF"/>
    <property type="match status" value="1"/>
</dbReference>
<dbReference type="SUPFAM" id="SSF54506">
    <property type="entry name" value="Diaminopimelate epimerase-like"/>
    <property type="match status" value="1"/>
</dbReference>
<dbReference type="PANTHER" id="PTHR13774:SF17">
    <property type="entry name" value="PHENAZINE BIOSYNTHESIS-LIKE DOMAIN-CONTAINING PROTEIN"/>
    <property type="match status" value="1"/>
</dbReference>
<comment type="similarity">
    <text evidence="1">Belongs to the PhzF family.</text>
</comment>
<evidence type="ECO:0000256" key="2">
    <source>
        <dbReference type="ARBA" id="ARBA00023235"/>
    </source>
</evidence>
<dbReference type="PANTHER" id="PTHR13774">
    <property type="entry name" value="PHENAZINE BIOSYNTHESIS PROTEIN"/>
    <property type="match status" value="1"/>
</dbReference>
<dbReference type="KEGG" id="fad:CDH04_01280"/>
<protein>
    <submittedName>
        <fullName evidence="5">PhzF family phenazine biosynthesis protein</fullName>
    </submittedName>
</protein>
<reference evidence="4 6" key="1">
    <citation type="submission" date="2017-06" db="EMBL/GenBank/DDBJ databases">
        <title>Complete genome of Francisella adeliensis.</title>
        <authorList>
            <person name="Vallesi A."/>
            <person name="Sjodin A."/>
        </authorList>
    </citation>
    <scope>NUCLEOTIDE SEQUENCE [LARGE SCALE GENOMIC DNA]</scope>
    <source>
        <strain evidence="4 6">FDC440</strain>
    </source>
</reference>
<accession>A0A2Z4XXI4</accession>
<evidence type="ECO:0000313" key="4">
    <source>
        <dbReference type="EMBL" id="AXA33133.1"/>
    </source>
</evidence>